<dbReference type="GO" id="GO:0007165">
    <property type="term" value="P:signal transduction"/>
    <property type="evidence" value="ECO:0007669"/>
    <property type="project" value="TreeGrafter"/>
</dbReference>
<dbReference type="Proteomes" id="UP000595140">
    <property type="component" value="Unassembled WGS sequence"/>
</dbReference>
<dbReference type="SMART" id="SM00666">
    <property type="entry name" value="PB1"/>
    <property type="match status" value="1"/>
</dbReference>
<proteinExistence type="predicted"/>
<dbReference type="FunFam" id="1.10.510.10:FF:000142">
    <property type="entry name" value="Octicosapeptide/phox/Bem1p domain kinase superfamily protein"/>
    <property type="match status" value="1"/>
</dbReference>
<keyword evidence="1" id="KW-0723">Serine/threonine-protein kinase</keyword>
<keyword evidence="9" id="KW-1185">Reference proteome</keyword>
<sequence length="1078" mass="119652">MSGERCIETNETRYRDEHIHSVSVETGEVFSAEFTPRKLPTIDTAKKKCDSFTAAQKGLVYEELNGLLGLQRRGFESVAGFLDTSPNKRSEIEGNCRAYSKGNEASPVSSPHVLNSPHSCYHGLDVQCKPLSRKMKFLCSFGGRIIPRTNDGRLRYVGGETRIISIRKNLTYNELVKKTRAICNHPHTIKYLLTGEDLDALISVTSDEDLHNMIEEFHNPGKFSQWLRLFLVHSSDAETLCSYESMTAQPSQLGSSLDHSPRCQRDSPASFHPLLNILAPPNPTAHWFNSYQTTSKSYVQSPPLSPLKGYTNVHCGDGNELCSPYGKSYNIGTPCCCYSRPSEFFPQNCILQQCLSSQSSFQDCQAKSGLGMYHAISDPQLQCEERYKVTREGTNTVRSNFNVHKSPSLELFSSSKEFSMQGVRDQKQLKCINCINPKNLYPAQEEPCLGIEGICTTKGFGGGNSCISLVSPSNNHSTTICKEHCTDSNACWEDATSKRQVSKNTNFATQSIMLEHSTNSFSEQSHDLNSNARFFSVGPMKENHVVSGTTTSEDGFCLSHELQPSTSHGRGSIGNIATSISRDRASLNLLDPRASDISLHNSASGAPFRQDIAVCLDMSNGKQKEQSSDGISNPEHVSGNDTFFEFQLSDNTNCSRVPKMSTIVQDATDNVSPDGHPSSHVVPHEQYEPNNELQPLGEIREADSVCQEPEYKKDKVVGDREGLSINDATGVETEAGFYGFQIIRNSDLEELRELGSGTFGTVHHGKWRGTDVAIKMIKKSCFTGRLSEQERLTKDFWREAQILSQLHHPNVVAFYGVVPDGPGGTMATVTEYMANGSLRHVLLRKDRTLDRLKKLMIALDAAFGMEYLHMKNIVHFDLKCENLLVNLGDPQRPVCKVGDFGLSRIKRKTLVSGGVRGTLPWMAPELLNGNNSRVSEKVDVFSFGITMWEILTGEEPFASMHCGEIIGGIVNNNLRPPIPQRCDSEWRKLMEDCWASDPGARPSFTEITNRLRAMSSAFQPKTRISSRKKWVNPETQTATSSLRSSVFTLCLSAIQCNRRSARRQVASAQPEQSRSGVP</sequence>
<dbReference type="SUPFAM" id="SSF54277">
    <property type="entry name" value="CAD &amp; PB1 domains"/>
    <property type="match status" value="1"/>
</dbReference>
<dbReference type="PANTHER" id="PTHR23257">
    <property type="entry name" value="SERINE-THREONINE PROTEIN KINASE"/>
    <property type="match status" value="1"/>
</dbReference>
<dbReference type="FunFam" id="3.30.200.20:FF:000081">
    <property type="entry name" value="Octicosapeptide/phox/Bem1p domain kinase superfamily protein"/>
    <property type="match status" value="1"/>
</dbReference>
<dbReference type="Pfam" id="PF07714">
    <property type="entry name" value="PK_Tyr_Ser-Thr"/>
    <property type="match status" value="1"/>
</dbReference>
<dbReference type="SMART" id="SM00220">
    <property type="entry name" value="S_TKc"/>
    <property type="match status" value="1"/>
</dbReference>
<evidence type="ECO:0000256" key="5">
    <source>
        <dbReference type="ARBA" id="ARBA00022840"/>
    </source>
</evidence>
<evidence type="ECO:0000313" key="8">
    <source>
        <dbReference type="EMBL" id="VFQ63257.1"/>
    </source>
</evidence>
<evidence type="ECO:0000313" key="9">
    <source>
        <dbReference type="Proteomes" id="UP000595140"/>
    </source>
</evidence>
<evidence type="ECO:0000256" key="3">
    <source>
        <dbReference type="ARBA" id="ARBA00022741"/>
    </source>
</evidence>
<gene>
    <name evidence="8" type="ORF">CCAM_LOCUS5033</name>
</gene>
<dbReference type="OrthoDB" id="4062651at2759"/>
<reference evidence="8 9" key="1">
    <citation type="submission" date="2018-04" db="EMBL/GenBank/DDBJ databases">
        <authorList>
            <person name="Vogel A."/>
        </authorList>
    </citation>
    <scope>NUCLEOTIDE SEQUENCE [LARGE SCALE GENOMIC DNA]</scope>
</reference>
<dbReference type="PROSITE" id="PS00107">
    <property type="entry name" value="PROTEIN_KINASE_ATP"/>
    <property type="match status" value="1"/>
</dbReference>
<dbReference type="InterPro" id="IPR000270">
    <property type="entry name" value="PB1_dom"/>
</dbReference>
<dbReference type="GO" id="GO:0005737">
    <property type="term" value="C:cytoplasm"/>
    <property type="evidence" value="ECO:0007669"/>
    <property type="project" value="TreeGrafter"/>
</dbReference>
<dbReference type="GO" id="GO:0004674">
    <property type="term" value="F:protein serine/threonine kinase activity"/>
    <property type="evidence" value="ECO:0007669"/>
    <property type="project" value="UniProtKB-KW"/>
</dbReference>
<feature type="domain" description="Protein kinase" evidence="7">
    <location>
        <begin position="748"/>
        <end position="1018"/>
    </location>
</feature>
<dbReference type="SUPFAM" id="SSF56112">
    <property type="entry name" value="Protein kinase-like (PK-like)"/>
    <property type="match status" value="1"/>
</dbReference>
<feature type="binding site" evidence="6">
    <location>
        <position position="779"/>
    </location>
    <ligand>
        <name>ATP</name>
        <dbReference type="ChEBI" id="CHEBI:30616"/>
    </ligand>
</feature>
<organism evidence="8 9">
    <name type="scientific">Cuscuta campestris</name>
    <dbReference type="NCBI Taxonomy" id="132261"/>
    <lineage>
        <taxon>Eukaryota</taxon>
        <taxon>Viridiplantae</taxon>
        <taxon>Streptophyta</taxon>
        <taxon>Embryophyta</taxon>
        <taxon>Tracheophyta</taxon>
        <taxon>Spermatophyta</taxon>
        <taxon>Magnoliopsida</taxon>
        <taxon>eudicotyledons</taxon>
        <taxon>Gunneridae</taxon>
        <taxon>Pentapetalae</taxon>
        <taxon>asterids</taxon>
        <taxon>lamiids</taxon>
        <taxon>Solanales</taxon>
        <taxon>Convolvulaceae</taxon>
        <taxon>Cuscuteae</taxon>
        <taxon>Cuscuta</taxon>
        <taxon>Cuscuta subgen. Grammica</taxon>
        <taxon>Cuscuta sect. Cleistogrammica</taxon>
    </lineage>
</organism>
<dbReference type="PANTHER" id="PTHR23257:SF963">
    <property type="entry name" value="AT08303P"/>
    <property type="match status" value="1"/>
</dbReference>
<accession>A0A484KJB8</accession>
<evidence type="ECO:0000256" key="1">
    <source>
        <dbReference type="ARBA" id="ARBA00022527"/>
    </source>
</evidence>
<keyword evidence="2" id="KW-0808">Transferase</keyword>
<evidence type="ECO:0000256" key="2">
    <source>
        <dbReference type="ARBA" id="ARBA00022679"/>
    </source>
</evidence>
<dbReference type="Gene3D" id="3.30.200.20">
    <property type="entry name" value="Phosphorylase Kinase, domain 1"/>
    <property type="match status" value="1"/>
</dbReference>
<dbReference type="Gene3D" id="3.10.20.90">
    <property type="entry name" value="Phosphatidylinositol 3-kinase Catalytic Subunit, Chain A, domain 1"/>
    <property type="match status" value="1"/>
</dbReference>
<dbReference type="CDD" id="cd06410">
    <property type="entry name" value="PB1_UP2"/>
    <property type="match status" value="1"/>
</dbReference>
<dbReference type="PRINTS" id="PR00109">
    <property type="entry name" value="TYRKINASE"/>
</dbReference>
<protein>
    <recommendedName>
        <fullName evidence="7">Protein kinase domain-containing protein</fullName>
    </recommendedName>
</protein>
<dbReference type="AlphaFoldDB" id="A0A484KJB8"/>
<dbReference type="Pfam" id="PF00564">
    <property type="entry name" value="PB1"/>
    <property type="match status" value="1"/>
</dbReference>
<dbReference type="PROSITE" id="PS00108">
    <property type="entry name" value="PROTEIN_KINASE_ST"/>
    <property type="match status" value="1"/>
</dbReference>
<dbReference type="InterPro" id="IPR050167">
    <property type="entry name" value="Ser_Thr_protein_kinase"/>
</dbReference>
<dbReference type="GO" id="GO:0005524">
    <property type="term" value="F:ATP binding"/>
    <property type="evidence" value="ECO:0007669"/>
    <property type="project" value="UniProtKB-UniRule"/>
</dbReference>
<keyword evidence="5 6" id="KW-0067">ATP-binding</keyword>
<dbReference type="PROSITE" id="PS50011">
    <property type="entry name" value="PROTEIN_KINASE_DOM"/>
    <property type="match status" value="1"/>
</dbReference>
<dbReference type="InterPro" id="IPR017441">
    <property type="entry name" value="Protein_kinase_ATP_BS"/>
</dbReference>
<keyword evidence="3 6" id="KW-0547">Nucleotide-binding</keyword>
<evidence type="ECO:0000259" key="7">
    <source>
        <dbReference type="PROSITE" id="PS50011"/>
    </source>
</evidence>
<evidence type="ECO:0000256" key="6">
    <source>
        <dbReference type="PROSITE-ProRule" id="PRU10141"/>
    </source>
</evidence>
<dbReference type="InterPro" id="IPR008271">
    <property type="entry name" value="Ser/Thr_kinase_AS"/>
</dbReference>
<keyword evidence="4" id="KW-0418">Kinase</keyword>
<dbReference type="InterPro" id="IPR000719">
    <property type="entry name" value="Prot_kinase_dom"/>
</dbReference>
<name>A0A484KJB8_9ASTE</name>
<dbReference type="EMBL" id="OOIL02000283">
    <property type="protein sequence ID" value="VFQ63257.1"/>
    <property type="molecule type" value="Genomic_DNA"/>
</dbReference>
<dbReference type="InterPro" id="IPR011009">
    <property type="entry name" value="Kinase-like_dom_sf"/>
</dbReference>
<evidence type="ECO:0000256" key="4">
    <source>
        <dbReference type="ARBA" id="ARBA00022777"/>
    </source>
</evidence>
<dbReference type="Gene3D" id="1.10.510.10">
    <property type="entry name" value="Transferase(Phosphotransferase) domain 1"/>
    <property type="match status" value="1"/>
</dbReference>
<dbReference type="InterPro" id="IPR001245">
    <property type="entry name" value="Ser-Thr/Tyr_kinase_cat_dom"/>
</dbReference>
<dbReference type="CDD" id="cd13999">
    <property type="entry name" value="STKc_MAP3K-like"/>
    <property type="match status" value="1"/>
</dbReference>